<name>A0AA36CN59_9BILA</name>
<sequence>MASDPGPLVKHDLFQYDKTAPKLMSQLCRLTTQFHKSSEANRFILAIQNTEIATALHQLSDFAFGSPSNVEVTVQLSGISFEIRSHEGSDGSNDEEIIAQRQPVARNECEPRSIPAQLVVPQAKPSPSILSPSSPSSDEEIRSHEGSDASNDEAIPPQLQTVDEDECEPRSIPARVVIEQAKATPSIVPPSSPASVEARGFGFYIRCLVAALSCGICCSTGQAQRYDDDNPPAARIAEFKIPAQVVVQQAKPSPSILSTSSSSSDEEIRSRKGSDGSTGDEINPKLLQTIARDECKPARVVVAHAKSPPSIVPPSSPASVEARGFGFYIRCLVAAFSCGMCCSRGQAQQYNDDNPQAARIVEFKDVQDERVFGGVGDTQADEDAVREKPMLDQPGKFLKLFRTEGRRLAELRVGWATRDIADICVQELPELLGTCAEFENTLTAMKTTITDAQEHLKKEGTAIESNEKTINELKAQIVILKTAAEAVRKAKGPDSTPSSPSVSSPGDKLRQAPLIYEIVKDARKDPKLSDDSGLLKFSSTNN</sequence>
<feature type="region of interest" description="Disordered" evidence="1">
    <location>
        <begin position="489"/>
        <end position="510"/>
    </location>
</feature>
<protein>
    <submittedName>
        <fullName evidence="2">Uncharacterized protein</fullName>
    </submittedName>
</protein>
<evidence type="ECO:0000313" key="2">
    <source>
        <dbReference type="EMBL" id="CAJ0571126.1"/>
    </source>
</evidence>
<gene>
    <name evidence="2" type="ORF">MSPICULIGERA_LOCUS9550</name>
</gene>
<feature type="compositionally biased region" description="Low complexity" evidence="1">
    <location>
        <begin position="493"/>
        <end position="505"/>
    </location>
</feature>
<dbReference type="Proteomes" id="UP001177023">
    <property type="component" value="Unassembled WGS sequence"/>
</dbReference>
<dbReference type="AlphaFoldDB" id="A0AA36CN59"/>
<feature type="region of interest" description="Disordered" evidence="1">
    <location>
        <begin position="117"/>
        <end position="169"/>
    </location>
</feature>
<evidence type="ECO:0000256" key="1">
    <source>
        <dbReference type="SAM" id="MobiDB-lite"/>
    </source>
</evidence>
<evidence type="ECO:0000313" key="3">
    <source>
        <dbReference type="Proteomes" id="UP001177023"/>
    </source>
</evidence>
<feature type="compositionally biased region" description="Low complexity" evidence="1">
    <location>
        <begin position="125"/>
        <end position="136"/>
    </location>
</feature>
<accession>A0AA36CN59</accession>
<feature type="region of interest" description="Disordered" evidence="1">
    <location>
        <begin position="250"/>
        <end position="283"/>
    </location>
</feature>
<proteinExistence type="predicted"/>
<comment type="caution">
    <text evidence="2">The sequence shown here is derived from an EMBL/GenBank/DDBJ whole genome shotgun (WGS) entry which is preliminary data.</text>
</comment>
<reference evidence="2" key="1">
    <citation type="submission" date="2023-06" db="EMBL/GenBank/DDBJ databases">
        <authorList>
            <person name="Delattre M."/>
        </authorList>
    </citation>
    <scope>NUCLEOTIDE SEQUENCE</scope>
    <source>
        <strain evidence="2">AF72</strain>
    </source>
</reference>
<dbReference type="EMBL" id="CATQJA010002536">
    <property type="protein sequence ID" value="CAJ0571126.1"/>
    <property type="molecule type" value="Genomic_DNA"/>
</dbReference>
<feature type="compositionally biased region" description="Low complexity" evidence="1">
    <location>
        <begin position="252"/>
        <end position="263"/>
    </location>
</feature>
<feature type="non-terminal residue" evidence="2">
    <location>
        <position position="542"/>
    </location>
</feature>
<organism evidence="2 3">
    <name type="scientific">Mesorhabditis spiculigera</name>
    <dbReference type="NCBI Taxonomy" id="96644"/>
    <lineage>
        <taxon>Eukaryota</taxon>
        <taxon>Metazoa</taxon>
        <taxon>Ecdysozoa</taxon>
        <taxon>Nematoda</taxon>
        <taxon>Chromadorea</taxon>
        <taxon>Rhabditida</taxon>
        <taxon>Rhabditina</taxon>
        <taxon>Rhabditomorpha</taxon>
        <taxon>Rhabditoidea</taxon>
        <taxon>Rhabditidae</taxon>
        <taxon>Mesorhabditinae</taxon>
        <taxon>Mesorhabditis</taxon>
    </lineage>
</organism>
<keyword evidence="3" id="KW-1185">Reference proteome</keyword>